<protein>
    <submittedName>
        <fullName evidence="2">Uncharacterized protein</fullName>
    </submittedName>
</protein>
<feature type="compositionally biased region" description="Basic and acidic residues" evidence="1">
    <location>
        <begin position="111"/>
        <end position="121"/>
    </location>
</feature>
<dbReference type="Proteomes" id="UP000800036">
    <property type="component" value="Unassembled WGS sequence"/>
</dbReference>
<feature type="region of interest" description="Disordered" evidence="1">
    <location>
        <begin position="187"/>
        <end position="213"/>
    </location>
</feature>
<organism evidence="2 3">
    <name type="scientific">Bimuria novae-zelandiae CBS 107.79</name>
    <dbReference type="NCBI Taxonomy" id="1447943"/>
    <lineage>
        <taxon>Eukaryota</taxon>
        <taxon>Fungi</taxon>
        <taxon>Dikarya</taxon>
        <taxon>Ascomycota</taxon>
        <taxon>Pezizomycotina</taxon>
        <taxon>Dothideomycetes</taxon>
        <taxon>Pleosporomycetidae</taxon>
        <taxon>Pleosporales</taxon>
        <taxon>Massarineae</taxon>
        <taxon>Didymosphaeriaceae</taxon>
        <taxon>Bimuria</taxon>
    </lineage>
</organism>
<proteinExistence type="predicted"/>
<dbReference type="AlphaFoldDB" id="A0A6A5VLA4"/>
<dbReference type="EMBL" id="ML976661">
    <property type="protein sequence ID" value="KAF1978021.1"/>
    <property type="molecule type" value="Genomic_DNA"/>
</dbReference>
<evidence type="ECO:0000256" key="1">
    <source>
        <dbReference type="SAM" id="MobiDB-lite"/>
    </source>
</evidence>
<gene>
    <name evidence="2" type="ORF">BU23DRAFT_654241</name>
</gene>
<feature type="region of interest" description="Disordered" evidence="1">
    <location>
        <begin position="82"/>
        <end position="121"/>
    </location>
</feature>
<sequence>MTMAANLPPFSRRLTINTHVPRPLSQHRRSPHQYNSPPVRHHTGTHFRDTIDIIPCTCSDSHIIAPPGMPCLADILKPPTPIPESVCPPSKRSSRSTPINDPPSPTSRWSKRTESFHSIEEPQVERQDDLAFCYYLPRISSTTKDHYTDAPWVAFDVRKSDEQTESEEMEFDLPFVQDKDFQYYPRKNSQVHGPEAARKEESSLVDNESGVAAPKEKTASVQVNALRKVLARVLGKLGLKGFLGF</sequence>
<feature type="region of interest" description="Disordered" evidence="1">
    <location>
        <begin position="1"/>
        <end position="44"/>
    </location>
</feature>
<name>A0A6A5VLA4_9PLEO</name>
<accession>A0A6A5VLA4</accession>
<evidence type="ECO:0000313" key="3">
    <source>
        <dbReference type="Proteomes" id="UP000800036"/>
    </source>
</evidence>
<dbReference type="OrthoDB" id="3801591at2759"/>
<evidence type="ECO:0000313" key="2">
    <source>
        <dbReference type="EMBL" id="KAF1978021.1"/>
    </source>
</evidence>
<keyword evidence="3" id="KW-1185">Reference proteome</keyword>
<reference evidence="2" key="1">
    <citation type="journal article" date="2020" name="Stud. Mycol.">
        <title>101 Dothideomycetes genomes: a test case for predicting lifestyles and emergence of pathogens.</title>
        <authorList>
            <person name="Haridas S."/>
            <person name="Albert R."/>
            <person name="Binder M."/>
            <person name="Bloem J."/>
            <person name="Labutti K."/>
            <person name="Salamov A."/>
            <person name="Andreopoulos B."/>
            <person name="Baker S."/>
            <person name="Barry K."/>
            <person name="Bills G."/>
            <person name="Bluhm B."/>
            <person name="Cannon C."/>
            <person name="Castanera R."/>
            <person name="Culley D."/>
            <person name="Daum C."/>
            <person name="Ezra D."/>
            <person name="Gonzalez J."/>
            <person name="Henrissat B."/>
            <person name="Kuo A."/>
            <person name="Liang C."/>
            <person name="Lipzen A."/>
            <person name="Lutzoni F."/>
            <person name="Magnuson J."/>
            <person name="Mondo S."/>
            <person name="Nolan M."/>
            <person name="Ohm R."/>
            <person name="Pangilinan J."/>
            <person name="Park H.-J."/>
            <person name="Ramirez L."/>
            <person name="Alfaro M."/>
            <person name="Sun H."/>
            <person name="Tritt A."/>
            <person name="Yoshinaga Y."/>
            <person name="Zwiers L.-H."/>
            <person name="Turgeon B."/>
            <person name="Goodwin S."/>
            <person name="Spatafora J."/>
            <person name="Crous P."/>
            <person name="Grigoriev I."/>
        </authorList>
    </citation>
    <scope>NUCLEOTIDE SEQUENCE</scope>
    <source>
        <strain evidence="2">CBS 107.79</strain>
    </source>
</reference>